<protein>
    <submittedName>
        <fullName evidence="1">Uncharacterized protein</fullName>
    </submittedName>
</protein>
<sequence length="33" mass="3773">MNDICESQISKDCTGMNDDSMNEDCTKCQEKKK</sequence>
<gene>
    <name evidence="1" type="ORF">LCGC14_0176510</name>
</gene>
<evidence type="ECO:0000313" key="1">
    <source>
        <dbReference type="EMBL" id="KKN95782.1"/>
    </source>
</evidence>
<name>A0A0F9V7W9_9ZZZZ</name>
<accession>A0A0F9V7W9</accession>
<proteinExistence type="predicted"/>
<organism evidence="1">
    <name type="scientific">marine sediment metagenome</name>
    <dbReference type="NCBI Taxonomy" id="412755"/>
    <lineage>
        <taxon>unclassified sequences</taxon>
        <taxon>metagenomes</taxon>
        <taxon>ecological metagenomes</taxon>
    </lineage>
</organism>
<dbReference type="EMBL" id="LAZR01000069">
    <property type="protein sequence ID" value="KKN95782.1"/>
    <property type="molecule type" value="Genomic_DNA"/>
</dbReference>
<comment type="caution">
    <text evidence="1">The sequence shown here is derived from an EMBL/GenBank/DDBJ whole genome shotgun (WGS) entry which is preliminary data.</text>
</comment>
<dbReference type="AlphaFoldDB" id="A0A0F9V7W9"/>
<reference evidence="1" key="1">
    <citation type="journal article" date="2015" name="Nature">
        <title>Complex archaea that bridge the gap between prokaryotes and eukaryotes.</title>
        <authorList>
            <person name="Spang A."/>
            <person name="Saw J.H."/>
            <person name="Jorgensen S.L."/>
            <person name="Zaremba-Niedzwiedzka K."/>
            <person name="Martijn J."/>
            <person name="Lind A.E."/>
            <person name="van Eijk R."/>
            <person name="Schleper C."/>
            <person name="Guy L."/>
            <person name="Ettema T.J."/>
        </authorList>
    </citation>
    <scope>NUCLEOTIDE SEQUENCE</scope>
</reference>